<dbReference type="EMBL" id="BQKY01000002">
    <property type="protein sequence ID" value="GJN88006.1"/>
    <property type="molecule type" value="Genomic_DNA"/>
</dbReference>
<dbReference type="Proteomes" id="UP001342314">
    <property type="component" value="Unassembled WGS sequence"/>
</dbReference>
<proteinExistence type="predicted"/>
<evidence type="ECO:0000313" key="4">
    <source>
        <dbReference type="Proteomes" id="UP001342314"/>
    </source>
</evidence>
<evidence type="ECO:0000256" key="1">
    <source>
        <dbReference type="SAM" id="MobiDB-lite"/>
    </source>
</evidence>
<keyword evidence="4" id="KW-1185">Reference proteome</keyword>
<gene>
    <name evidence="3" type="ORF">Rhopal_000961-T1</name>
</gene>
<feature type="compositionally biased region" description="Polar residues" evidence="1">
    <location>
        <begin position="387"/>
        <end position="403"/>
    </location>
</feature>
<organism evidence="3 4">
    <name type="scientific">Rhodotorula paludigena</name>
    <dbReference type="NCBI Taxonomy" id="86838"/>
    <lineage>
        <taxon>Eukaryota</taxon>
        <taxon>Fungi</taxon>
        <taxon>Dikarya</taxon>
        <taxon>Basidiomycota</taxon>
        <taxon>Pucciniomycotina</taxon>
        <taxon>Microbotryomycetes</taxon>
        <taxon>Sporidiobolales</taxon>
        <taxon>Sporidiobolaceae</taxon>
        <taxon>Rhodotorula</taxon>
    </lineage>
</organism>
<evidence type="ECO:0000256" key="2">
    <source>
        <dbReference type="SAM" id="Phobius"/>
    </source>
</evidence>
<evidence type="ECO:0008006" key="5">
    <source>
        <dbReference type="Google" id="ProtNLM"/>
    </source>
</evidence>
<reference evidence="3 4" key="1">
    <citation type="submission" date="2021-12" db="EMBL/GenBank/DDBJ databases">
        <title>High titer production of polyol ester of fatty acids by Rhodotorula paludigena BS15 towards product separation-free biomass refinery.</title>
        <authorList>
            <person name="Mano J."/>
            <person name="Ono H."/>
            <person name="Tanaka T."/>
            <person name="Naito K."/>
            <person name="Sushida H."/>
            <person name="Ike M."/>
            <person name="Tokuyasu K."/>
            <person name="Kitaoka M."/>
        </authorList>
    </citation>
    <scope>NUCLEOTIDE SEQUENCE [LARGE SCALE GENOMIC DNA]</scope>
    <source>
        <strain evidence="3 4">BS15</strain>
    </source>
</reference>
<name>A0AAV5G617_9BASI</name>
<dbReference type="AlphaFoldDB" id="A0AAV5G617"/>
<accession>A0AAV5G617</accession>
<evidence type="ECO:0000313" key="3">
    <source>
        <dbReference type="EMBL" id="GJN88006.1"/>
    </source>
</evidence>
<feature type="compositionally biased region" description="Low complexity" evidence="1">
    <location>
        <begin position="367"/>
        <end position="379"/>
    </location>
</feature>
<keyword evidence="2" id="KW-1133">Transmembrane helix</keyword>
<feature type="compositionally biased region" description="Acidic residues" evidence="1">
    <location>
        <begin position="314"/>
        <end position="341"/>
    </location>
</feature>
<comment type="caution">
    <text evidence="3">The sequence shown here is derived from an EMBL/GenBank/DDBJ whole genome shotgun (WGS) entry which is preliminary data.</text>
</comment>
<feature type="compositionally biased region" description="Low complexity" evidence="1">
    <location>
        <begin position="435"/>
        <end position="462"/>
    </location>
</feature>
<sequence length="489" mass="50881">MPSGSAALPLDGLFAVSRLPPSINLWILARLFLAATAITVAVFLLARLIFLSRPKRALTLTELNTRLNRHENGGTGVAVRKWRKLLLPPPKYGDEDELAKGESDGESDLWRIASKPVPHGLRGCLKQVAALAGEAAGPARPEKEEKVTTETALSPPVVRPIKHVRVVEPSRDELETMRAVWASPDMQGADGLGGIGGFRRTRDFYSKSQGGTAVIKRPGTSESSKAAAPGKPIPATRADESEEDSSDPPASTRPARRAPRFAASPAIARTASLSPTPSSRSRSDRASAVPRWVKTKSGRIASPAPARLAVSPDSDSDASSDAFSDEEGDGDVFEEASEEDVLAPTSVTSSLAGIAAVAAAIPPFSSDASIAIAPPSSSPVSVLSGGESPQDSPTPAHSASTKPTVIAARPPKLSITPSSPEVKVVALPPLPVSPATPTSPVSPASTAASTTSSEAETPSPTVGAGRRLSLRVEQALRDKQAKKEKRRGA</sequence>
<feature type="compositionally biased region" description="Low complexity" evidence="1">
    <location>
        <begin position="260"/>
        <end position="280"/>
    </location>
</feature>
<feature type="region of interest" description="Disordered" evidence="1">
    <location>
        <begin position="208"/>
        <end position="341"/>
    </location>
</feature>
<keyword evidence="2" id="KW-0472">Membrane</keyword>
<feature type="region of interest" description="Disordered" evidence="1">
    <location>
        <begin position="367"/>
        <end position="489"/>
    </location>
</feature>
<feature type="transmembrane region" description="Helical" evidence="2">
    <location>
        <begin position="23"/>
        <end position="46"/>
    </location>
</feature>
<keyword evidence="2" id="KW-0812">Transmembrane</keyword>
<protein>
    <recommendedName>
        <fullName evidence="5">Proteophosphoglycan ppg4</fullName>
    </recommendedName>
</protein>